<keyword evidence="2" id="KW-0732">Signal</keyword>
<evidence type="ECO:0000313" key="4">
    <source>
        <dbReference type="Proteomes" id="UP000703661"/>
    </source>
</evidence>
<name>A0A9P6N275_9FUNG</name>
<dbReference type="PANTHER" id="PTHR19316:SF34">
    <property type="entry name" value="NUCLEOTIDE EXCHANGE FACTOR SIL1"/>
    <property type="match status" value="1"/>
</dbReference>
<dbReference type="Gene3D" id="1.25.10.10">
    <property type="entry name" value="Leucine-rich Repeat Variant"/>
    <property type="match status" value="1"/>
</dbReference>
<evidence type="ECO:0000256" key="1">
    <source>
        <dbReference type="SAM" id="MobiDB-lite"/>
    </source>
</evidence>
<proteinExistence type="predicted"/>
<feature type="region of interest" description="Disordered" evidence="1">
    <location>
        <begin position="163"/>
        <end position="183"/>
    </location>
</feature>
<dbReference type="InterPro" id="IPR011989">
    <property type="entry name" value="ARM-like"/>
</dbReference>
<feature type="signal peptide" evidence="2">
    <location>
        <begin position="1"/>
        <end position="23"/>
    </location>
</feature>
<feature type="chain" id="PRO_5040167730" evidence="2">
    <location>
        <begin position="24"/>
        <end position="445"/>
    </location>
</feature>
<sequence>MARFTSKLTIVLGLCVVLALTRAAGHAAVDTRPEVICNNGACYPRVFRPTTEFQEVLEGQEIPGGLHVQMDFETHKKFAKLMDPESINEKDATNSILVVDTDTPGTFKHQVGSDIDDFAQMPSPIDLQHPDGKSNSDFAQLEADSRRNLQTAFDSIPELAHLKEQQQDRQEQKNHPVVPTGQQSDLEIFTEQLEIIKTSTNNDVVLAALEELADLASDMDFGLRLSGGEGLLALVNHLHCNEKSPTECDDARLVRSKSAMVIGTAVQNHEKAQNTAFKANLHKFLLSRLENESDQQVLRRLVTAYGSLVRGGKNDFILDEDVLRLARTYDKSTDPTFKRKLVYIMSDFADPDMRFVSTSEDDTILTATEEVSEDGLNSTAGSMTVVEKINVDVGPWCETLQQERKIDENGEEHGDWEIILRAVDLLHTSYPETCILTNGSIRDEL</sequence>
<reference evidence="3" key="1">
    <citation type="journal article" date="2020" name="Fungal Divers.">
        <title>Resolving the Mortierellaceae phylogeny through synthesis of multi-gene phylogenetics and phylogenomics.</title>
        <authorList>
            <person name="Vandepol N."/>
            <person name="Liber J."/>
            <person name="Desiro A."/>
            <person name="Na H."/>
            <person name="Kennedy M."/>
            <person name="Barry K."/>
            <person name="Grigoriev I.V."/>
            <person name="Miller A.N."/>
            <person name="O'Donnell K."/>
            <person name="Stajich J.E."/>
            <person name="Bonito G."/>
        </authorList>
    </citation>
    <scope>NUCLEOTIDE SEQUENCE</scope>
    <source>
        <strain evidence="3">NRRL 2769</strain>
    </source>
</reference>
<organism evidence="3 4">
    <name type="scientific">Entomortierella chlamydospora</name>
    <dbReference type="NCBI Taxonomy" id="101097"/>
    <lineage>
        <taxon>Eukaryota</taxon>
        <taxon>Fungi</taxon>
        <taxon>Fungi incertae sedis</taxon>
        <taxon>Mucoromycota</taxon>
        <taxon>Mortierellomycotina</taxon>
        <taxon>Mortierellomycetes</taxon>
        <taxon>Mortierellales</taxon>
        <taxon>Mortierellaceae</taxon>
        <taxon>Entomortierella</taxon>
    </lineage>
</organism>
<dbReference type="AlphaFoldDB" id="A0A9P6N275"/>
<dbReference type="InterPro" id="IPR016024">
    <property type="entry name" value="ARM-type_fold"/>
</dbReference>
<protein>
    <submittedName>
        <fullName evidence="3">Nucleotide exchange factor sil1</fullName>
    </submittedName>
</protein>
<gene>
    <name evidence="3" type="primary">SIL1</name>
    <name evidence="3" type="ORF">BGZ80_000272</name>
</gene>
<accession>A0A9P6N275</accession>
<dbReference type="PANTHER" id="PTHR19316">
    <property type="entry name" value="PROTEIN FOLDING REGULATOR"/>
    <property type="match status" value="1"/>
</dbReference>
<comment type="caution">
    <text evidence="3">The sequence shown here is derived from an EMBL/GenBank/DDBJ whole genome shotgun (WGS) entry which is preliminary data.</text>
</comment>
<dbReference type="Proteomes" id="UP000703661">
    <property type="component" value="Unassembled WGS sequence"/>
</dbReference>
<dbReference type="OrthoDB" id="448649at2759"/>
<evidence type="ECO:0000256" key="2">
    <source>
        <dbReference type="SAM" id="SignalP"/>
    </source>
</evidence>
<evidence type="ECO:0000313" key="3">
    <source>
        <dbReference type="EMBL" id="KAG0022433.1"/>
    </source>
</evidence>
<feature type="compositionally biased region" description="Basic and acidic residues" evidence="1">
    <location>
        <begin position="163"/>
        <end position="174"/>
    </location>
</feature>
<dbReference type="EMBL" id="JAAAID010000105">
    <property type="protein sequence ID" value="KAG0022433.1"/>
    <property type="molecule type" value="Genomic_DNA"/>
</dbReference>
<dbReference type="GO" id="GO:0005783">
    <property type="term" value="C:endoplasmic reticulum"/>
    <property type="evidence" value="ECO:0007669"/>
    <property type="project" value="TreeGrafter"/>
</dbReference>
<dbReference type="SUPFAM" id="SSF48371">
    <property type="entry name" value="ARM repeat"/>
    <property type="match status" value="1"/>
</dbReference>
<keyword evidence="4" id="KW-1185">Reference proteome</keyword>
<dbReference type="InterPro" id="IPR050693">
    <property type="entry name" value="Hsp70_NEF-Inhibitors"/>
</dbReference>
<dbReference type="GO" id="GO:0000774">
    <property type="term" value="F:adenyl-nucleotide exchange factor activity"/>
    <property type="evidence" value="ECO:0007669"/>
    <property type="project" value="TreeGrafter"/>
</dbReference>